<dbReference type="SUPFAM" id="SSF52833">
    <property type="entry name" value="Thioredoxin-like"/>
    <property type="match status" value="1"/>
</dbReference>
<feature type="compositionally biased region" description="Basic residues" evidence="2">
    <location>
        <begin position="1"/>
        <end position="10"/>
    </location>
</feature>
<gene>
    <name evidence="3" type="ORF">BCV72DRAFT_35470</name>
</gene>
<feature type="region of interest" description="Disordered" evidence="2">
    <location>
        <begin position="1"/>
        <end position="28"/>
    </location>
</feature>
<proteinExistence type="inferred from homology"/>
<dbReference type="Proteomes" id="UP000242414">
    <property type="component" value="Unassembled WGS sequence"/>
</dbReference>
<name>A0A1X0RDX6_RHIZD</name>
<dbReference type="InterPro" id="IPR006993">
    <property type="entry name" value="Glut_rich_SH3-bd"/>
</dbReference>
<dbReference type="EMBL" id="KV921868">
    <property type="protein sequence ID" value="ORE10209.1"/>
    <property type="molecule type" value="Genomic_DNA"/>
</dbReference>
<organism evidence="3">
    <name type="scientific">Rhizopus microsporus var. microsporus</name>
    <dbReference type="NCBI Taxonomy" id="86635"/>
    <lineage>
        <taxon>Eukaryota</taxon>
        <taxon>Fungi</taxon>
        <taxon>Fungi incertae sedis</taxon>
        <taxon>Mucoromycota</taxon>
        <taxon>Mucoromycotina</taxon>
        <taxon>Mucoromycetes</taxon>
        <taxon>Mucorales</taxon>
        <taxon>Mucorineae</taxon>
        <taxon>Rhizopodaceae</taxon>
        <taxon>Rhizopus</taxon>
    </lineage>
</organism>
<reference evidence="3" key="1">
    <citation type="journal article" date="2016" name="Proc. Natl. Acad. Sci. U.S.A.">
        <title>Lipid metabolic changes in an early divergent fungus govern the establishment of a mutualistic symbiosis with endobacteria.</title>
        <authorList>
            <person name="Lastovetsky O.A."/>
            <person name="Gaspar M.L."/>
            <person name="Mondo S.J."/>
            <person name="LaButti K.M."/>
            <person name="Sandor L."/>
            <person name="Grigoriev I.V."/>
            <person name="Henry S.A."/>
            <person name="Pawlowska T.E."/>
        </authorList>
    </citation>
    <scope>NUCLEOTIDE SEQUENCE [LARGE SCALE GENOMIC DNA]</scope>
    <source>
        <strain evidence="3">ATCC 52814</strain>
    </source>
</reference>
<dbReference type="AlphaFoldDB" id="A0A1X0RDX6"/>
<dbReference type="InterPro" id="IPR051033">
    <property type="entry name" value="SH3BGR"/>
</dbReference>
<dbReference type="VEuPathDB" id="FungiDB:BCV72DRAFT_35470"/>
<comment type="similarity">
    <text evidence="1">Belongs to the SH3BGR family.</text>
</comment>
<evidence type="ECO:0008006" key="4">
    <source>
        <dbReference type="Google" id="ProtNLM"/>
    </source>
</evidence>
<dbReference type="PANTHER" id="PTHR12232">
    <property type="entry name" value="SH3 DOMAIN-BINDING GLUTAMIC ACID-RICH-LIKE PROTEIN"/>
    <property type="match status" value="1"/>
</dbReference>
<feature type="region of interest" description="Disordered" evidence="2">
    <location>
        <begin position="370"/>
        <end position="395"/>
    </location>
</feature>
<dbReference type="InterPro" id="IPR036249">
    <property type="entry name" value="Thioredoxin-like_sf"/>
</dbReference>
<evidence type="ECO:0000313" key="3">
    <source>
        <dbReference type="EMBL" id="ORE10209.1"/>
    </source>
</evidence>
<accession>A0A1X0RDX6</accession>
<dbReference type="OrthoDB" id="9932926at2759"/>
<protein>
    <recommendedName>
        <fullName evidence="4">Glutaredoxin domain-containing protein</fullName>
    </recommendedName>
</protein>
<dbReference type="Gene3D" id="3.40.30.10">
    <property type="entry name" value="Glutaredoxin"/>
    <property type="match status" value="1"/>
</dbReference>
<dbReference type="PANTHER" id="PTHR12232:SF0">
    <property type="entry name" value="THIOREDOXIN DOMAIN-CONTAINING PROTEIN"/>
    <property type="match status" value="1"/>
</dbReference>
<evidence type="ECO:0000256" key="2">
    <source>
        <dbReference type="SAM" id="MobiDB-lite"/>
    </source>
</evidence>
<dbReference type="Pfam" id="PF04908">
    <property type="entry name" value="SH3BGR"/>
    <property type="match status" value="1"/>
</dbReference>
<evidence type="ECO:0000256" key="1">
    <source>
        <dbReference type="ARBA" id="ARBA00007764"/>
    </source>
</evidence>
<dbReference type="GO" id="GO:0005737">
    <property type="term" value="C:cytoplasm"/>
    <property type="evidence" value="ECO:0007669"/>
    <property type="project" value="TreeGrafter"/>
</dbReference>
<feature type="region of interest" description="Disordered" evidence="2">
    <location>
        <begin position="192"/>
        <end position="212"/>
    </location>
</feature>
<sequence length="521" mass="59847">MPCLGSRKKTSQKDSIHASTIKRSESIASHQSVLQIKQEYQELKSKTMEQQDTINKQMAEIEQLKTQLSATSTEAPQLVELEQKHEEMASELAAKEAELEETKKEVESLKEMLDSLQQEGKTAQLLAEKDRLLKEKETEMEAMQLQWENERAELVKPALAQVTSQLEELKETNKVVMERLNEKEDELAELRAQLNRKDRKPKSGITKDQEHQRRLNRLTVDLENDRLLMQKLEELNHQLEAQKQKHEAILESHAKAMAEKDKKLEKLKKNHESAIRELESAQAQNLNKLQLKYDKDIALLNQRLKQAENQAKSNMDDEVSKILHEFEQYEHYHSLQVAHLQQTYQEQISAMKQGQQSELQQLSSDKSIVSPKLRKTGGPGTKFRWPAPEASQSVELHPRDPKEIHVYTSSISTNSKLKQEEEDIIKTLETNSIKFKVIDVAKSELALQHMRKQNTKSRALPQIFMGGTYKCTYEEFAQAKDDGTLSQLLIQSTSPMQEAVNKLNIKTNNSYLPTPISTPPS</sequence>